<evidence type="ECO:0000313" key="4">
    <source>
        <dbReference type="EMBL" id="THG23036.1"/>
    </source>
</evidence>
<dbReference type="PANTHER" id="PTHR48056:SF29">
    <property type="entry name" value="RECEPTOR-LIKE PROTEIN KINASE HSL1"/>
    <property type="match status" value="1"/>
</dbReference>
<dbReference type="SUPFAM" id="SSF52058">
    <property type="entry name" value="L domain-like"/>
    <property type="match status" value="1"/>
</dbReference>
<keyword evidence="3" id="KW-0325">Glycoprotein</keyword>
<dbReference type="PRINTS" id="PR00019">
    <property type="entry name" value="LEURICHRPT"/>
</dbReference>
<evidence type="ECO:0000256" key="2">
    <source>
        <dbReference type="ARBA" id="ARBA00022737"/>
    </source>
</evidence>
<dbReference type="Gene3D" id="3.80.10.10">
    <property type="entry name" value="Ribonuclease Inhibitor"/>
    <property type="match status" value="2"/>
</dbReference>
<dbReference type="GO" id="GO:0033612">
    <property type="term" value="F:receptor serine/threonine kinase binding"/>
    <property type="evidence" value="ECO:0007669"/>
    <property type="project" value="TreeGrafter"/>
</dbReference>
<dbReference type="EMBL" id="SDRB02000537">
    <property type="protein sequence ID" value="THG23036.1"/>
    <property type="molecule type" value="Genomic_DNA"/>
</dbReference>
<evidence type="ECO:0008006" key="6">
    <source>
        <dbReference type="Google" id="ProtNLM"/>
    </source>
</evidence>
<dbReference type="AlphaFoldDB" id="A0A4S4F2C2"/>
<evidence type="ECO:0000313" key="5">
    <source>
        <dbReference type="Proteomes" id="UP000306102"/>
    </source>
</evidence>
<dbReference type="PANTHER" id="PTHR48056">
    <property type="entry name" value="LRR RECEPTOR-LIKE SERINE/THREONINE-PROTEIN KINASE-RELATED"/>
    <property type="match status" value="1"/>
</dbReference>
<sequence>MLALSDNAFALMAILSTFTLLRKLKQLLIKDSSLIGEIPETIGNLAELEELDLSNNNLTGIVAFDNNLSGELPNLLGNCSSLLIVQVNGNRLSGSISASLWTSTNLTLLMLSDNLFTGQLPRILAPSLSRLEISNNKLSGEIPTELSSWKNVTVFSTKDCSNINDTFSTDNSATRWESIFRSYSIKYCLMEVADHSKSQPKLTLGFNFYQT</sequence>
<organism evidence="4 5">
    <name type="scientific">Camellia sinensis var. sinensis</name>
    <name type="common">China tea</name>
    <dbReference type="NCBI Taxonomy" id="542762"/>
    <lineage>
        <taxon>Eukaryota</taxon>
        <taxon>Viridiplantae</taxon>
        <taxon>Streptophyta</taxon>
        <taxon>Embryophyta</taxon>
        <taxon>Tracheophyta</taxon>
        <taxon>Spermatophyta</taxon>
        <taxon>Magnoliopsida</taxon>
        <taxon>eudicotyledons</taxon>
        <taxon>Gunneridae</taxon>
        <taxon>Pentapetalae</taxon>
        <taxon>asterids</taxon>
        <taxon>Ericales</taxon>
        <taxon>Theaceae</taxon>
        <taxon>Camellia</taxon>
    </lineage>
</organism>
<keyword evidence="5" id="KW-1185">Reference proteome</keyword>
<accession>A0A4S4F2C2</accession>
<name>A0A4S4F2C2_CAMSN</name>
<protein>
    <recommendedName>
        <fullName evidence="6">Leucine-rich repeat-containing N-terminal plant-type domain-containing protein</fullName>
    </recommendedName>
</protein>
<dbReference type="Pfam" id="PF00560">
    <property type="entry name" value="LRR_1"/>
    <property type="match status" value="2"/>
</dbReference>
<dbReference type="InterPro" id="IPR032675">
    <property type="entry name" value="LRR_dom_sf"/>
</dbReference>
<dbReference type="InterPro" id="IPR050647">
    <property type="entry name" value="Plant_LRR-RLKs"/>
</dbReference>
<keyword evidence="2" id="KW-0677">Repeat</keyword>
<dbReference type="Proteomes" id="UP000306102">
    <property type="component" value="Unassembled WGS sequence"/>
</dbReference>
<dbReference type="PROSITE" id="PS51450">
    <property type="entry name" value="LRR"/>
    <property type="match status" value="1"/>
</dbReference>
<evidence type="ECO:0000256" key="1">
    <source>
        <dbReference type="ARBA" id="ARBA00022614"/>
    </source>
</evidence>
<keyword evidence="1" id="KW-0433">Leucine-rich repeat</keyword>
<evidence type="ECO:0000256" key="3">
    <source>
        <dbReference type="ARBA" id="ARBA00023180"/>
    </source>
</evidence>
<reference evidence="4 5" key="1">
    <citation type="journal article" date="2018" name="Proc. Natl. Acad. Sci. U.S.A.">
        <title>Draft genome sequence of Camellia sinensis var. sinensis provides insights into the evolution of the tea genome and tea quality.</title>
        <authorList>
            <person name="Wei C."/>
            <person name="Yang H."/>
            <person name="Wang S."/>
            <person name="Zhao J."/>
            <person name="Liu C."/>
            <person name="Gao L."/>
            <person name="Xia E."/>
            <person name="Lu Y."/>
            <person name="Tai Y."/>
            <person name="She G."/>
            <person name="Sun J."/>
            <person name="Cao H."/>
            <person name="Tong W."/>
            <person name="Gao Q."/>
            <person name="Li Y."/>
            <person name="Deng W."/>
            <person name="Jiang X."/>
            <person name="Wang W."/>
            <person name="Chen Q."/>
            <person name="Zhang S."/>
            <person name="Li H."/>
            <person name="Wu J."/>
            <person name="Wang P."/>
            <person name="Li P."/>
            <person name="Shi C."/>
            <person name="Zheng F."/>
            <person name="Jian J."/>
            <person name="Huang B."/>
            <person name="Shan D."/>
            <person name="Shi M."/>
            <person name="Fang C."/>
            <person name="Yue Y."/>
            <person name="Li F."/>
            <person name="Li D."/>
            <person name="Wei S."/>
            <person name="Han B."/>
            <person name="Jiang C."/>
            <person name="Yin Y."/>
            <person name="Xia T."/>
            <person name="Zhang Z."/>
            <person name="Bennetzen J.L."/>
            <person name="Zhao S."/>
            <person name="Wan X."/>
        </authorList>
    </citation>
    <scope>NUCLEOTIDE SEQUENCE [LARGE SCALE GENOMIC DNA]</scope>
    <source>
        <strain evidence="5">cv. Shuchazao</strain>
        <tissue evidence="4">Leaf</tissue>
    </source>
</reference>
<gene>
    <name evidence="4" type="ORF">TEA_000558</name>
</gene>
<comment type="caution">
    <text evidence="4">The sequence shown here is derived from an EMBL/GenBank/DDBJ whole genome shotgun (WGS) entry which is preliminary data.</text>
</comment>
<dbReference type="STRING" id="542762.A0A4S4F2C2"/>
<proteinExistence type="predicted"/>
<dbReference type="InterPro" id="IPR001611">
    <property type="entry name" value="Leu-rich_rpt"/>
</dbReference>